<evidence type="ECO:0000256" key="2">
    <source>
        <dbReference type="ARBA" id="ARBA00022448"/>
    </source>
</evidence>
<feature type="transmembrane region" description="Helical" evidence="8">
    <location>
        <begin position="244"/>
        <end position="264"/>
    </location>
</feature>
<dbReference type="OMA" id="WAIFCAV"/>
<keyword evidence="2" id="KW-0813">Transport</keyword>
<keyword evidence="5 8" id="KW-0472">Membrane</keyword>
<dbReference type="Proteomes" id="UP000000599">
    <property type="component" value="Chromosome A"/>
</dbReference>
<comment type="similarity">
    <text evidence="6">Belongs to the major facilitator superfamily. Allantoate permease family.</text>
</comment>
<dbReference type="eggNOG" id="KOG2533">
    <property type="taxonomic scope" value="Eukaryota"/>
</dbReference>
<feature type="transmembrane region" description="Helical" evidence="8">
    <location>
        <begin position="468"/>
        <end position="490"/>
    </location>
</feature>
<dbReference type="VEuPathDB" id="FungiDB:DEHA2A07744g"/>
<dbReference type="FunCoup" id="Q6BYQ4">
    <property type="interactions" value="160"/>
</dbReference>
<dbReference type="GeneID" id="2899962"/>
<feature type="compositionally biased region" description="Polar residues" evidence="7">
    <location>
        <begin position="12"/>
        <end position="22"/>
    </location>
</feature>
<dbReference type="KEGG" id="dha:DEHA2A07744g"/>
<feature type="transmembrane region" description="Helical" evidence="8">
    <location>
        <begin position="151"/>
        <end position="168"/>
    </location>
</feature>
<proteinExistence type="inferred from homology"/>
<feature type="transmembrane region" description="Helical" evidence="8">
    <location>
        <begin position="82"/>
        <end position="100"/>
    </location>
</feature>
<keyword evidence="4 8" id="KW-1133">Transmembrane helix</keyword>
<dbReference type="InterPro" id="IPR036259">
    <property type="entry name" value="MFS_trans_sf"/>
</dbReference>
<sequence length="523" mass="58235">MMRTTDKKQNDRSASVQTSIAAEGNNTDVEDNVITSVMSPQTGKLVNITADGDVAMNYTMDEKEVEMDEATNKRILRKIDMYLMPVMCLLYCFQFIDKMANSFASIMGMREDLHMVGNQYSWSGTSFYLGYLVLEFPVSLLLQRFPVSKTVSTFIILWGFIMCMHSVPEYPGFIALRTILGMLESSITPAFVILTSQWYKREEQFIRTALWFGCNGLGQIIGAGAISYNLFVNADSYSMEAWKLLFIITGVLTIALGFLIMAHIPDTPTKAWFLTEEEKHLVVQRIRSNQQGFGNKHFKKDQFIEAITDIQTWLFAIFTISNNIPNGAVTNFSSILISGMGYSTSESLLMQMPQGTCMTCGCIGIACGTLLYPYRFFWAAVGISISLIGSCMLSFAGPYKAQYAGLCLWNVAPVGFICMLSIIASNSAGHTKKVTVNAITLIAYCVGNLIGPQTFIEAQAPEYAGGKIAIVVCIAISLATLFCIWFVFWARNKKLDANLNTKVENLEFADLTDKQNPNFRYAL</sequence>
<feature type="transmembrane region" description="Helical" evidence="8">
    <location>
        <begin position="120"/>
        <end position="142"/>
    </location>
</feature>
<feature type="transmembrane region" description="Helical" evidence="8">
    <location>
        <begin position="376"/>
        <end position="397"/>
    </location>
</feature>
<organism evidence="9 10">
    <name type="scientific">Debaryomyces hansenii (strain ATCC 36239 / CBS 767 / BCRC 21394 / JCM 1990 / NBRC 0083 / IGC 2968)</name>
    <name type="common">Yeast</name>
    <name type="synonym">Torulaspora hansenii</name>
    <dbReference type="NCBI Taxonomy" id="284592"/>
    <lineage>
        <taxon>Eukaryota</taxon>
        <taxon>Fungi</taxon>
        <taxon>Dikarya</taxon>
        <taxon>Ascomycota</taxon>
        <taxon>Saccharomycotina</taxon>
        <taxon>Pichiomycetes</taxon>
        <taxon>Debaryomycetaceae</taxon>
        <taxon>Debaryomyces</taxon>
    </lineage>
</organism>
<dbReference type="RefSeq" id="XP_456665.2">
    <property type="nucleotide sequence ID" value="XM_456665.1"/>
</dbReference>
<dbReference type="AlphaFoldDB" id="Q6BYQ4"/>
<evidence type="ECO:0000256" key="5">
    <source>
        <dbReference type="ARBA" id="ARBA00023136"/>
    </source>
</evidence>
<dbReference type="GO" id="GO:0016020">
    <property type="term" value="C:membrane"/>
    <property type="evidence" value="ECO:0007669"/>
    <property type="project" value="UniProtKB-SubCell"/>
</dbReference>
<dbReference type="Pfam" id="PF07690">
    <property type="entry name" value="MFS_1"/>
    <property type="match status" value="1"/>
</dbReference>
<dbReference type="PANTHER" id="PTHR43791:SF1">
    <property type="entry name" value="ALLANTOATE PERMEASE"/>
    <property type="match status" value="1"/>
</dbReference>
<name>Q6BYQ4_DEBHA</name>
<dbReference type="InParanoid" id="Q6BYQ4"/>
<feature type="transmembrane region" description="Helical" evidence="8">
    <location>
        <begin position="436"/>
        <end position="456"/>
    </location>
</feature>
<evidence type="ECO:0000256" key="3">
    <source>
        <dbReference type="ARBA" id="ARBA00022692"/>
    </source>
</evidence>
<evidence type="ECO:0000256" key="6">
    <source>
        <dbReference type="ARBA" id="ARBA00037968"/>
    </source>
</evidence>
<dbReference type="EMBL" id="CR382133">
    <property type="protein sequence ID" value="CAG84621.2"/>
    <property type="molecule type" value="Genomic_DNA"/>
</dbReference>
<gene>
    <name evidence="9" type="ordered locus">DEHA2A07744g</name>
</gene>
<feature type="transmembrane region" description="Helical" evidence="8">
    <location>
        <begin position="208"/>
        <end position="232"/>
    </location>
</feature>
<evidence type="ECO:0000313" key="9">
    <source>
        <dbReference type="EMBL" id="CAG84621.2"/>
    </source>
</evidence>
<dbReference type="SUPFAM" id="SSF103473">
    <property type="entry name" value="MFS general substrate transporter"/>
    <property type="match status" value="1"/>
</dbReference>
<evidence type="ECO:0000256" key="1">
    <source>
        <dbReference type="ARBA" id="ARBA00004141"/>
    </source>
</evidence>
<reference evidence="9 10" key="1">
    <citation type="journal article" date="2004" name="Nature">
        <title>Genome evolution in yeasts.</title>
        <authorList>
            <consortium name="Genolevures"/>
            <person name="Dujon B."/>
            <person name="Sherman D."/>
            <person name="Fischer G."/>
            <person name="Durrens P."/>
            <person name="Casaregola S."/>
            <person name="Lafontaine I."/>
            <person name="de Montigny J."/>
            <person name="Marck C."/>
            <person name="Neuveglise C."/>
            <person name="Talla E."/>
            <person name="Goffard N."/>
            <person name="Frangeul L."/>
            <person name="Aigle M."/>
            <person name="Anthouard V."/>
            <person name="Babour A."/>
            <person name="Barbe V."/>
            <person name="Barnay S."/>
            <person name="Blanchin S."/>
            <person name="Beckerich J.M."/>
            <person name="Beyne E."/>
            <person name="Bleykasten C."/>
            <person name="Boisrame A."/>
            <person name="Boyer J."/>
            <person name="Cattolico L."/>
            <person name="Confanioleri F."/>
            <person name="de Daruvar A."/>
            <person name="Despons L."/>
            <person name="Fabre E."/>
            <person name="Fairhead C."/>
            <person name="Ferry-Dumazet H."/>
            <person name="Groppi A."/>
            <person name="Hantraye F."/>
            <person name="Hennequin C."/>
            <person name="Jauniaux N."/>
            <person name="Joyet P."/>
            <person name="Kachouri R."/>
            <person name="Kerrest A."/>
            <person name="Koszul R."/>
            <person name="Lemaire M."/>
            <person name="Lesur I."/>
            <person name="Ma L."/>
            <person name="Muller H."/>
            <person name="Nicaud J.M."/>
            <person name="Nikolski M."/>
            <person name="Oztas S."/>
            <person name="Ozier-Kalogeropoulos O."/>
            <person name="Pellenz S."/>
            <person name="Potier S."/>
            <person name="Richard G.F."/>
            <person name="Straub M.L."/>
            <person name="Suleau A."/>
            <person name="Swennene D."/>
            <person name="Tekaia F."/>
            <person name="Wesolowski-Louvel M."/>
            <person name="Westhof E."/>
            <person name="Wirth B."/>
            <person name="Zeniou-Meyer M."/>
            <person name="Zivanovic I."/>
            <person name="Bolotin-Fukuhara M."/>
            <person name="Thierry A."/>
            <person name="Bouchier C."/>
            <person name="Caudron B."/>
            <person name="Scarpelli C."/>
            <person name="Gaillardin C."/>
            <person name="Weissenbach J."/>
            <person name="Wincker P."/>
            <person name="Souciet J.L."/>
        </authorList>
    </citation>
    <scope>NUCLEOTIDE SEQUENCE [LARGE SCALE GENOMIC DNA]</scope>
    <source>
        <strain evidence="10">ATCC 36239 / CBS 767 / BCRC 21394 / JCM 1990 / NBRC 0083 / IGC 2968</strain>
    </source>
</reference>
<dbReference type="FunFam" id="1.20.1250.20:FF:000064">
    <property type="entry name" value="MFS allantoate transporter"/>
    <property type="match status" value="1"/>
</dbReference>
<evidence type="ECO:0000256" key="7">
    <source>
        <dbReference type="SAM" id="MobiDB-lite"/>
    </source>
</evidence>
<evidence type="ECO:0000256" key="4">
    <source>
        <dbReference type="ARBA" id="ARBA00022989"/>
    </source>
</evidence>
<feature type="compositionally biased region" description="Basic and acidic residues" evidence="7">
    <location>
        <begin position="1"/>
        <end position="11"/>
    </location>
</feature>
<evidence type="ECO:0000256" key="8">
    <source>
        <dbReference type="SAM" id="Phobius"/>
    </source>
</evidence>
<dbReference type="HOGENOM" id="CLU_001265_0_5_1"/>
<feature type="region of interest" description="Disordered" evidence="7">
    <location>
        <begin position="1"/>
        <end position="22"/>
    </location>
</feature>
<keyword evidence="10" id="KW-1185">Reference proteome</keyword>
<accession>Q6BYQ4</accession>
<protein>
    <submittedName>
        <fullName evidence="9">DEHA2A07744p</fullName>
    </submittedName>
</protein>
<evidence type="ECO:0000313" key="10">
    <source>
        <dbReference type="Proteomes" id="UP000000599"/>
    </source>
</evidence>
<keyword evidence="3 8" id="KW-0812">Transmembrane</keyword>
<feature type="transmembrane region" description="Helical" evidence="8">
    <location>
        <begin position="403"/>
        <end position="424"/>
    </location>
</feature>
<dbReference type="GO" id="GO:0022857">
    <property type="term" value="F:transmembrane transporter activity"/>
    <property type="evidence" value="ECO:0007669"/>
    <property type="project" value="InterPro"/>
</dbReference>
<comment type="subcellular location">
    <subcellularLocation>
        <location evidence="1">Membrane</location>
        <topology evidence="1">Multi-pass membrane protein</topology>
    </subcellularLocation>
</comment>
<dbReference type="Gene3D" id="1.20.1250.20">
    <property type="entry name" value="MFS general substrate transporter like domains"/>
    <property type="match status" value="1"/>
</dbReference>
<dbReference type="InterPro" id="IPR011701">
    <property type="entry name" value="MFS"/>
</dbReference>
<dbReference type="PANTHER" id="PTHR43791">
    <property type="entry name" value="PERMEASE-RELATED"/>
    <property type="match status" value="1"/>
</dbReference>
<dbReference type="CDD" id="cd17327">
    <property type="entry name" value="MFS_FEN2_like"/>
    <property type="match status" value="1"/>
</dbReference>
<dbReference type="OrthoDB" id="6730379at2759"/>